<evidence type="ECO:0000256" key="2">
    <source>
        <dbReference type="SAM" id="Phobius"/>
    </source>
</evidence>
<dbReference type="InterPro" id="IPR019389">
    <property type="entry name" value="Selenoprotein_T"/>
</dbReference>
<gene>
    <name evidence="3" type="ORF">WJX72_001364</name>
</gene>
<dbReference type="AlphaFoldDB" id="A0AAW1PS63"/>
<sequence length="191" mass="20683">MEVLGSNYPIAPFKATLSSIITVLQLGVIVVLLLGDYVFPAMGFAQPPELYQQLKDKKMVVVMGAWFVGNMLQNSLTSSGAFEIYFDGQKIFSKLETVIAGEDRCVSRRSLLALAPLVPAAFLAAPANARNVKDALKAKAEREAALKAAAEKMRNSGRNAEAFADSSYAVSEDKSPNIHTRQEEGLRTATK</sequence>
<dbReference type="PANTHER" id="PTHR13544:SF0">
    <property type="entry name" value="THIOREDOXIN REDUCTASE-LIKE SELENOPROTEIN T"/>
    <property type="match status" value="1"/>
</dbReference>
<feature type="transmembrane region" description="Helical" evidence="2">
    <location>
        <begin position="20"/>
        <end position="39"/>
    </location>
</feature>
<dbReference type="PANTHER" id="PTHR13544">
    <property type="entry name" value="SELENOPROTEIN T"/>
    <property type="match status" value="1"/>
</dbReference>
<evidence type="ECO:0000313" key="4">
    <source>
        <dbReference type="Proteomes" id="UP001489004"/>
    </source>
</evidence>
<dbReference type="GO" id="GO:0045454">
    <property type="term" value="P:cell redox homeostasis"/>
    <property type="evidence" value="ECO:0007669"/>
    <property type="project" value="TreeGrafter"/>
</dbReference>
<feature type="region of interest" description="Disordered" evidence="1">
    <location>
        <begin position="165"/>
        <end position="191"/>
    </location>
</feature>
<accession>A0AAW1PS63</accession>
<organism evidence="3 4">
    <name type="scientific">[Myrmecia] bisecta</name>
    <dbReference type="NCBI Taxonomy" id="41462"/>
    <lineage>
        <taxon>Eukaryota</taxon>
        <taxon>Viridiplantae</taxon>
        <taxon>Chlorophyta</taxon>
        <taxon>core chlorophytes</taxon>
        <taxon>Trebouxiophyceae</taxon>
        <taxon>Trebouxiales</taxon>
        <taxon>Trebouxiaceae</taxon>
        <taxon>Myrmecia</taxon>
    </lineage>
</organism>
<keyword evidence="2" id="KW-0812">Transmembrane</keyword>
<reference evidence="3 4" key="1">
    <citation type="journal article" date="2024" name="Nat. Commun.">
        <title>Phylogenomics reveals the evolutionary origins of lichenization in chlorophyte algae.</title>
        <authorList>
            <person name="Puginier C."/>
            <person name="Libourel C."/>
            <person name="Otte J."/>
            <person name="Skaloud P."/>
            <person name="Haon M."/>
            <person name="Grisel S."/>
            <person name="Petersen M."/>
            <person name="Berrin J.G."/>
            <person name="Delaux P.M."/>
            <person name="Dal Grande F."/>
            <person name="Keller J."/>
        </authorList>
    </citation>
    <scope>NUCLEOTIDE SEQUENCE [LARGE SCALE GENOMIC DNA]</scope>
    <source>
        <strain evidence="3 4">SAG 2043</strain>
    </source>
</reference>
<protein>
    <submittedName>
        <fullName evidence="3">Uncharacterized protein</fullName>
    </submittedName>
</protein>
<feature type="compositionally biased region" description="Basic and acidic residues" evidence="1">
    <location>
        <begin position="171"/>
        <end position="191"/>
    </location>
</feature>
<evidence type="ECO:0000313" key="3">
    <source>
        <dbReference type="EMBL" id="KAK9811297.1"/>
    </source>
</evidence>
<evidence type="ECO:0000256" key="1">
    <source>
        <dbReference type="SAM" id="MobiDB-lite"/>
    </source>
</evidence>
<keyword evidence="4" id="KW-1185">Reference proteome</keyword>
<keyword evidence="2" id="KW-0472">Membrane</keyword>
<name>A0AAW1PS63_9CHLO</name>
<dbReference type="GO" id="GO:0005789">
    <property type="term" value="C:endoplasmic reticulum membrane"/>
    <property type="evidence" value="ECO:0007669"/>
    <property type="project" value="TreeGrafter"/>
</dbReference>
<dbReference type="EMBL" id="JALJOR010000009">
    <property type="protein sequence ID" value="KAK9811297.1"/>
    <property type="molecule type" value="Genomic_DNA"/>
</dbReference>
<keyword evidence="2" id="KW-1133">Transmembrane helix</keyword>
<dbReference type="GO" id="GO:0004791">
    <property type="term" value="F:thioredoxin-disulfide reductase (NADPH) activity"/>
    <property type="evidence" value="ECO:0007669"/>
    <property type="project" value="TreeGrafter"/>
</dbReference>
<dbReference type="Proteomes" id="UP001489004">
    <property type="component" value="Unassembled WGS sequence"/>
</dbReference>
<comment type="caution">
    <text evidence="3">The sequence shown here is derived from an EMBL/GenBank/DDBJ whole genome shotgun (WGS) entry which is preliminary data.</text>
</comment>
<proteinExistence type="predicted"/>